<dbReference type="OrthoDB" id="5459182at2"/>
<dbReference type="InterPro" id="IPR013432">
    <property type="entry name" value="Doc_partner"/>
</dbReference>
<dbReference type="EMBL" id="PGTO01000005">
    <property type="protein sequence ID" value="RAU22207.1"/>
    <property type="molecule type" value="Genomic_DNA"/>
</dbReference>
<evidence type="ECO:0000313" key="2">
    <source>
        <dbReference type="EMBL" id="RAU22207.1"/>
    </source>
</evidence>
<sequence>MLAFKVTTVGSSAGFILPKEAMAKLRIQKGDTVYLTEAPGGGYRLTPCNPDFDRQMALAEEIMHDDRDILRALAK</sequence>
<dbReference type="Gene3D" id="2.10.260.10">
    <property type="match status" value="1"/>
</dbReference>
<keyword evidence="3" id="KW-1185">Reference proteome</keyword>
<gene>
    <name evidence="2" type="ORF">CU669_08730</name>
</gene>
<feature type="domain" description="SpoVT-AbrB" evidence="1">
    <location>
        <begin position="7"/>
        <end position="53"/>
    </location>
</feature>
<dbReference type="InterPro" id="IPR007159">
    <property type="entry name" value="SpoVT-AbrB_dom"/>
</dbReference>
<dbReference type="NCBIfam" id="TIGR02609">
    <property type="entry name" value="doc_partner"/>
    <property type="match status" value="1"/>
</dbReference>
<dbReference type="GO" id="GO:0003677">
    <property type="term" value="F:DNA binding"/>
    <property type="evidence" value="ECO:0007669"/>
    <property type="project" value="InterPro"/>
</dbReference>
<name>A0A364NZ58_9PROT</name>
<dbReference type="AlphaFoldDB" id="A0A364NZ58"/>
<accession>A0A364NZ58</accession>
<dbReference type="SMART" id="SM00966">
    <property type="entry name" value="SpoVT_AbrB"/>
    <property type="match status" value="1"/>
</dbReference>
<dbReference type="SUPFAM" id="SSF89447">
    <property type="entry name" value="AbrB/MazE/MraZ-like"/>
    <property type="match status" value="1"/>
</dbReference>
<dbReference type="Proteomes" id="UP000251075">
    <property type="component" value="Unassembled WGS sequence"/>
</dbReference>
<organism evidence="2 3">
    <name type="scientific">Paramagnetospirillum kuznetsovii</name>
    <dbReference type="NCBI Taxonomy" id="2053833"/>
    <lineage>
        <taxon>Bacteria</taxon>
        <taxon>Pseudomonadati</taxon>
        <taxon>Pseudomonadota</taxon>
        <taxon>Alphaproteobacteria</taxon>
        <taxon>Rhodospirillales</taxon>
        <taxon>Magnetospirillaceae</taxon>
        <taxon>Paramagnetospirillum</taxon>
    </lineage>
</organism>
<protein>
    <submittedName>
        <fullName evidence="2">Transcriptional regulator</fullName>
    </submittedName>
</protein>
<proteinExistence type="predicted"/>
<dbReference type="RefSeq" id="WP_112143789.1">
    <property type="nucleotide sequence ID" value="NZ_PGTO01000005.1"/>
</dbReference>
<evidence type="ECO:0000313" key="3">
    <source>
        <dbReference type="Proteomes" id="UP000251075"/>
    </source>
</evidence>
<comment type="caution">
    <text evidence="2">The sequence shown here is derived from an EMBL/GenBank/DDBJ whole genome shotgun (WGS) entry which is preliminary data.</text>
</comment>
<reference evidence="2 3" key="1">
    <citation type="submission" date="2017-11" db="EMBL/GenBank/DDBJ databases">
        <title>Draft genome sequence of magnetotactic bacterium Magnetospirillum kuznetsovii LBB-42.</title>
        <authorList>
            <person name="Grouzdev D.S."/>
            <person name="Rysina M.S."/>
            <person name="Baslerov R.V."/>
            <person name="Koziaeva V."/>
        </authorList>
    </citation>
    <scope>NUCLEOTIDE SEQUENCE [LARGE SCALE GENOMIC DNA]</scope>
    <source>
        <strain evidence="2 3">LBB-42</strain>
    </source>
</reference>
<dbReference type="InterPro" id="IPR037914">
    <property type="entry name" value="SpoVT-AbrB_sf"/>
</dbReference>
<evidence type="ECO:0000259" key="1">
    <source>
        <dbReference type="SMART" id="SM00966"/>
    </source>
</evidence>